<dbReference type="PRINTS" id="PR00081">
    <property type="entry name" value="GDHRDH"/>
</dbReference>
<dbReference type="NCBIfam" id="NF005559">
    <property type="entry name" value="PRK07231.1"/>
    <property type="match status" value="1"/>
</dbReference>
<evidence type="ECO:0000256" key="1">
    <source>
        <dbReference type="ARBA" id="ARBA00006484"/>
    </source>
</evidence>
<comment type="similarity">
    <text evidence="1">Belongs to the short-chain dehydrogenases/reductases (SDR) family.</text>
</comment>
<evidence type="ECO:0000256" key="2">
    <source>
        <dbReference type="ARBA" id="ARBA00023002"/>
    </source>
</evidence>
<dbReference type="PRINTS" id="PR00080">
    <property type="entry name" value="SDRFAMILY"/>
</dbReference>
<sequence>MEFANKVVLVTGSGNGIGRSIASSFAREGAVVVIADIDRHAAEATCEEIIRAGGKARWHESDVSASEQVVRLFDKVIGEFGVLDVLVNNVGSTIRKPIVEFSEAEWDFVFDTNVKSMFLCAKEAGRLMLKRRTGAVVNISSVHGLGGISRRLPYSTSKSAVESFTKTLACEWALDGVRVNCVAPGYILTEGMRGAFASGALNQDDMIRRTPQARLGTPEDIAEAVLYLSSKRAAFVTGAILHVDGGYAAYHGPEPVPSFNHVFEDGPAVSHQA</sequence>
<dbReference type="AlphaFoldDB" id="A0A4S4CB13"/>
<reference evidence="3 4" key="1">
    <citation type="submission" date="2019-04" db="EMBL/GenBank/DDBJ databases">
        <title>Cohnella sp. nov. isolated from preserved vegetables.</title>
        <authorList>
            <person name="Lin S.-Y."/>
            <person name="Hung M.-H."/>
            <person name="Young C.-C."/>
        </authorList>
    </citation>
    <scope>NUCLEOTIDE SEQUENCE [LARGE SCALE GENOMIC DNA]</scope>
    <source>
        <strain evidence="3 4">CC-MHH1044</strain>
    </source>
</reference>
<dbReference type="Proteomes" id="UP000310636">
    <property type="component" value="Unassembled WGS sequence"/>
</dbReference>
<name>A0A4S4CB13_9BACL</name>
<dbReference type="InterPro" id="IPR020904">
    <property type="entry name" value="Sc_DH/Rdtase_CS"/>
</dbReference>
<dbReference type="CDD" id="cd05233">
    <property type="entry name" value="SDR_c"/>
    <property type="match status" value="1"/>
</dbReference>
<dbReference type="PANTHER" id="PTHR42760">
    <property type="entry name" value="SHORT-CHAIN DEHYDROGENASES/REDUCTASES FAMILY MEMBER"/>
    <property type="match status" value="1"/>
</dbReference>
<dbReference type="RefSeq" id="WP_136367948.1">
    <property type="nucleotide sequence ID" value="NZ_SSOB01000001.1"/>
</dbReference>
<dbReference type="EMBL" id="SSOB01000001">
    <property type="protein sequence ID" value="THF84633.1"/>
    <property type="molecule type" value="Genomic_DNA"/>
</dbReference>
<dbReference type="Gene3D" id="3.40.50.720">
    <property type="entry name" value="NAD(P)-binding Rossmann-like Domain"/>
    <property type="match status" value="1"/>
</dbReference>
<dbReference type="GO" id="GO:0008206">
    <property type="term" value="P:bile acid metabolic process"/>
    <property type="evidence" value="ECO:0007669"/>
    <property type="project" value="UniProtKB-ARBA"/>
</dbReference>
<dbReference type="SUPFAM" id="SSF51735">
    <property type="entry name" value="NAD(P)-binding Rossmann-fold domains"/>
    <property type="match status" value="1"/>
</dbReference>
<dbReference type="FunFam" id="3.40.50.720:FF:000084">
    <property type="entry name" value="Short-chain dehydrogenase reductase"/>
    <property type="match status" value="1"/>
</dbReference>
<accession>A0A4S4CB13</accession>
<proteinExistence type="inferred from homology"/>
<dbReference type="GO" id="GO:0016616">
    <property type="term" value="F:oxidoreductase activity, acting on the CH-OH group of donors, NAD or NADP as acceptor"/>
    <property type="evidence" value="ECO:0007669"/>
    <property type="project" value="TreeGrafter"/>
</dbReference>
<keyword evidence="4" id="KW-1185">Reference proteome</keyword>
<evidence type="ECO:0000313" key="4">
    <source>
        <dbReference type="Proteomes" id="UP000310636"/>
    </source>
</evidence>
<comment type="caution">
    <text evidence="3">The sequence shown here is derived from an EMBL/GenBank/DDBJ whole genome shotgun (WGS) entry which is preliminary data.</text>
</comment>
<protein>
    <submittedName>
        <fullName evidence="3">SDR family oxidoreductase</fullName>
    </submittedName>
</protein>
<keyword evidence="2" id="KW-0560">Oxidoreductase</keyword>
<dbReference type="PROSITE" id="PS00061">
    <property type="entry name" value="ADH_SHORT"/>
    <property type="match status" value="1"/>
</dbReference>
<evidence type="ECO:0000313" key="3">
    <source>
        <dbReference type="EMBL" id="THF84633.1"/>
    </source>
</evidence>
<dbReference type="Pfam" id="PF13561">
    <property type="entry name" value="adh_short_C2"/>
    <property type="match status" value="1"/>
</dbReference>
<organism evidence="3 4">
    <name type="scientific">Cohnella fermenti</name>
    <dbReference type="NCBI Taxonomy" id="2565925"/>
    <lineage>
        <taxon>Bacteria</taxon>
        <taxon>Bacillati</taxon>
        <taxon>Bacillota</taxon>
        <taxon>Bacilli</taxon>
        <taxon>Bacillales</taxon>
        <taxon>Paenibacillaceae</taxon>
        <taxon>Cohnella</taxon>
    </lineage>
</organism>
<dbReference type="InterPro" id="IPR002347">
    <property type="entry name" value="SDR_fam"/>
</dbReference>
<gene>
    <name evidence="3" type="ORF">E6C55_01250</name>
</gene>
<dbReference type="OrthoDB" id="9803333at2"/>
<dbReference type="InterPro" id="IPR036291">
    <property type="entry name" value="NAD(P)-bd_dom_sf"/>
</dbReference>